<proteinExistence type="predicted"/>
<organism evidence="1 2">
    <name type="scientific">Polarella glacialis</name>
    <name type="common">Dinoflagellate</name>
    <dbReference type="NCBI Taxonomy" id="89957"/>
    <lineage>
        <taxon>Eukaryota</taxon>
        <taxon>Sar</taxon>
        <taxon>Alveolata</taxon>
        <taxon>Dinophyceae</taxon>
        <taxon>Suessiales</taxon>
        <taxon>Suessiaceae</taxon>
        <taxon>Polarella</taxon>
    </lineage>
</organism>
<comment type="caution">
    <text evidence="1">The sequence shown here is derived from an EMBL/GenBank/DDBJ whole genome shotgun (WGS) entry which is preliminary data.</text>
</comment>
<keyword evidence="2" id="KW-1185">Reference proteome</keyword>
<evidence type="ECO:0000313" key="1">
    <source>
        <dbReference type="EMBL" id="CAE8598932.1"/>
    </source>
</evidence>
<evidence type="ECO:0000313" key="2">
    <source>
        <dbReference type="Proteomes" id="UP000654075"/>
    </source>
</evidence>
<dbReference type="AlphaFoldDB" id="A0A813EA62"/>
<accession>A0A813EA62</accession>
<dbReference type="EMBL" id="CAJNNV010010692">
    <property type="protein sequence ID" value="CAE8598932.1"/>
    <property type="molecule type" value="Genomic_DNA"/>
</dbReference>
<protein>
    <submittedName>
        <fullName evidence="1">Uncharacterized protein</fullName>
    </submittedName>
</protein>
<name>A0A813EA62_POLGL</name>
<dbReference type="Proteomes" id="UP000654075">
    <property type="component" value="Unassembled WGS sequence"/>
</dbReference>
<sequence>MRGIYRQAAFDAAQERVRLGLAPVAAVAPVAAAGAAPPPPPPAGPLPLPPPVAAGAVVAGGGAPVLPPPVAPPPAVPPGGGAAIGAGFGAGGVGLPVALGVAGGGDVRTLAVKYDSEGKRHREFREAVLLMSEDDFPTLCGCLALFCGASVSSSRMVRLRMHGMANGGLSASSRTLTQESNFMKFRFG</sequence>
<reference evidence="1" key="1">
    <citation type="submission" date="2021-02" db="EMBL/GenBank/DDBJ databases">
        <authorList>
            <person name="Dougan E. K."/>
            <person name="Rhodes N."/>
            <person name="Thang M."/>
            <person name="Chan C."/>
        </authorList>
    </citation>
    <scope>NUCLEOTIDE SEQUENCE</scope>
</reference>
<gene>
    <name evidence="1" type="ORF">PGLA1383_LOCUS17328</name>
</gene>